<gene>
    <name evidence="11" type="ORF">L596_017964</name>
</gene>
<dbReference type="GO" id="GO:0000775">
    <property type="term" value="C:chromosome, centromeric region"/>
    <property type="evidence" value="ECO:0007669"/>
    <property type="project" value="UniProtKB-SubCell"/>
</dbReference>
<evidence type="ECO:0000256" key="1">
    <source>
        <dbReference type="ARBA" id="ARBA00004584"/>
    </source>
</evidence>
<dbReference type="Gene3D" id="2.40.50.40">
    <property type="match status" value="1"/>
</dbReference>
<dbReference type="Proteomes" id="UP000298663">
    <property type="component" value="Unassembled WGS sequence"/>
</dbReference>
<feature type="domain" description="SET" evidence="10">
    <location>
        <begin position="355"/>
        <end position="469"/>
    </location>
</feature>
<feature type="domain" description="Chromo" evidence="9">
    <location>
        <begin position="143"/>
        <end position="200"/>
    </location>
</feature>
<reference evidence="11 12" key="1">
    <citation type="journal article" date="2015" name="Genome Biol.">
        <title>Comparative genomics of Steinernema reveals deeply conserved gene regulatory networks.</title>
        <authorList>
            <person name="Dillman A.R."/>
            <person name="Macchietto M."/>
            <person name="Porter C.F."/>
            <person name="Rogers A."/>
            <person name="Williams B."/>
            <person name="Antoshechkin I."/>
            <person name="Lee M.M."/>
            <person name="Goodwin Z."/>
            <person name="Lu X."/>
            <person name="Lewis E.E."/>
            <person name="Goodrich-Blair H."/>
            <person name="Stock S.P."/>
            <person name="Adams B.J."/>
            <person name="Sternberg P.W."/>
            <person name="Mortazavi A."/>
        </authorList>
    </citation>
    <scope>NUCLEOTIDE SEQUENCE [LARGE SCALE GENOMIC DNA]</scope>
    <source>
        <strain evidence="11 12">ALL</strain>
    </source>
</reference>
<comment type="subcellular location">
    <subcellularLocation>
        <location evidence="1">Chromosome</location>
        <location evidence="1">Centromere</location>
    </subcellularLocation>
</comment>
<reference evidence="11 12" key="2">
    <citation type="journal article" date="2019" name="G3 (Bethesda)">
        <title>Hybrid Assembly of the Genome of the Entomopathogenic Nematode Steinernema carpocapsae Identifies the X-Chromosome.</title>
        <authorList>
            <person name="Serra L."/>
            <person name="Macchietto M."/>
            <person name="Macias-Munoz A."/>
            <person name="McGill C.J."/>
            <person name="Rodriguez I.M."/>
            <person name="Rodriguez B."/>
            <person name="Murad R."/>
            <person name="Mortazavi A."/>
        </authorList>
    </citation>
    <scope>NUCLEOTIDE SEQUENCE [LARGE SCALE GENOMIC DNA]</scope>
    <source>
        <strain evidence="11 12">ALL</strain>
    </source>
</reference>
<dbReference type="OrthoDB" id="616263at2759"/>
<dbReference type="PANTHER" id="PTHR46223">
    <property type="entry name" value="HISTONE-LYSINE N-METHYLTRANSFERASE SUV39H"/>
    <property type="match status" value="1"/>
</dbReference>
<evidence type="ECO:0000313" key="11">
    <source>
        <dbReference type="EMBL" id="TKR76892.1"/>
    </source>
</evidence>
<evidence type="ECO:0000256" key="6">
    <source>
        <dbReference type="ARBA" id="ARBA00022723"/>
    </source>
</evidence>
<evidence type="ECO:0000256" key="8">
    <source>
        <dbReference type="ARBA" id="ARBA00023328"/>
    </source>
</evidence>
<evidence type="ECO:0008006" key="13">
    <source>
        <dbReference type="Google" id="ProtNLM"/>
    </source>
</evidence>
<protein>
    <recommendedName>
        <fullName evidence="13">SET domain-containing protein</fullName>
    </recommendedName>
</protein>
<keyword evidence="7" id="KW-0862">Zinc</keyword>
<dbReference type="PROSITE" id="PS50280">
    <property type="entry name" value="SET"/>
    <property type="match status" value="1"/>
</dbReference>
<dbReference type="InterPro" id="IPR000953">
    <property type="entry name" value="Chromo/chromo_shadow_dom"/>
</dbReference>
<evidence type="ECO:0000256" key="4">
    <source>
        <dbReference type="ARBA" id="ARBA00022679"/>
    </source>
</evidence>
<proteinExistence type="predicted"/>
<dbReference type="InterPro" id="IPR050973">
    <property type="entry name" value="H3K9_Histone-Lys_N-MTase"/>
</dbReference>
<dbReference type="Gene3D" id="2.170.270.10">
    <property type="entry name" value="SET domain"/>
    <property type="match status" value="1"/>
</dbReference>
<dbReference type="GO" id="GO:0046872">
    <property type="term" value="F:metal ion binding"/>
    <property type="evidence" value="ECO:0007669"/>
    <property type="project" value="UniProtKB-KW"/>
</dbReference>
<dbReference type="CDD" id="cd00024">
    <property type="entry name" value="CD_CSD"/>
    <property type="match status" value="1"/>
</dbReference>
<dbReference type="SUPFAM" id="SSF82199">
    <property type="entry name" value="SET domain"/>
    <property type="match status" value="1"/>
</dbReference>
<dbReference type="SMART" id="SM00317">
    <property type="entry name" value="SET"/>
    <property type="match status" value="1"/>
</dbReference>
<dbReference type="PANTHER" id="PTHR46223:SF3">
    <property type="entry name" value="HISTONE-LYSINE N-METHYLTRANSFERASE SET-23"/>
    <property type="match status" value="1"/>
</dbReference>
<dbReference type="AlphaFoldDB" id="A0A4U5N411"/>
<accession>A0A4U5N411</accession>
<keyword evidence="8" id="KW-0137">Centromere</keyword>
<keyword evidence="4" id="KW-0808">Transferase</keyword>
<evidence type="ECO:0000256" key="7">
    <source>
        <dbReference type="ARBA" id="ARBA00022833"/>
    </source>
</evidence>
<keyword evidence="5" id="KW-0949">S-adenosyl-L-methionine</keyword>
<keyword evidence="6" id="KW-0479">Metal-binding</keyword>
<evidence type="ECO:0000259" key="10">
    <source>
        <dbReference type="PROSITE" id="PS50280"/>
    </source>
</evidence>
<keyword evidence="3" id="KW-0489">Methyltransferase</keyword>
<dbReference type="PROSITE" id="PS50013">
    <property type="entry name" value="CHROMO_2"/>
    <property type="match status" value="1"/>
</dbReference>
<dbReference type="GO" id="GO:0008168">
    <property type="term" value="F:methyltransferase activity"/>
    <property type="evidence" value="ECO:0007669"/>
    <property type="project" value="UniProtKB-KW"/>
</dbReference>
<keyword evidence="12" id="KW-1185">Reference proteome</keyword>
<evidence type="ECO:0000313" key="12">
    <source>
        <dbReference type="Proteomes" id="UP000298663"/>
    </source>
</evidence>
<sequence>MVHLVKCLLANKLLAKDFLTSEAPKMALNPPENQVYLLNLKQLDGLLRVVDHKPGTENYLNEPEEDDNELGFVAVFLKCRWQYVKTDGVPDKIFKLRLRKICKDGTLGNLRANSGIDHPRDIKTRVPRDAARFPKSALKEDQYEIERIVEAFQKDKETHYVVKWVGYGLERTAYLPQELGCPWLIDDYLFRQCAVQKIFRKMKKPMPKRRPNYFQSAAFEKIQALEWSINYLCERFSQAKLYIENWSASGKKGGIKDFEFSLENTFSEQATSLLQKEVIPRQLRDWCTCKDDCGEASSKSGTSCCLPNKTPTYANGLLRPGLLATSSLVLYECSCACKCYGHSCSNKVIQNGRKIPLMLFWTEEKDWGVYAMERIPRGTFISEYVGHVLTTEECEERVVDVYLFKLHGGRLYVDAKFRGNESRFLNHSCEPNCRVVKVNVDFESGPYHRYGIFASKTIESGEELSFDYFGNPDHIARINEYKRKRRITTSDDVPICRKCHCGSKKCRLVFSAGDVELEEEKKKCGKEAAATG</sequence>
<comment type="caution">
    <text evidence="11">The sequence shown here is derived from an EMBL/GenBank/DDBJ whole genome shotgun (WGS) entry which is preliminary data.</text>
</comment>
<dbReference type="GO" id="GO:0032259">
    <property type="term" value="P:methylation"/>
    <property type="evidence" value="ECO:0007669"/>
    <property type="project" value="UniProtKB-KW"/>
</dbReference>
<dbReference type="InterPro" id="IPR016197">
    <property type="entry name" value="Chromo-like_dom_sf"/>
</dbReference>
<evidence type="ECO:0000259" key="9">
    <source>
        <dbReference type="PROSITE" id="PS50013"/>
    </source>
</evidence>
<name>A0A4U5N411_STECR</name>
<dbReference type="InterPro" id="IPR001214">
    <property type="entry name" value="SET_dom"/>
</dbReference>
<dbReference type="Pfam" id="PF00856">
    <property type="entry name" value="SET"/>
    <property type="match status" value="1"/>
</dbReference>
<dbReference type="EMBL" id="AZBU02000005">
    <property type="protein sequence ID" value="TKR76892.1"/>
    <property type="molecule type" value="Genomic_DNA"/>
</dbReference>
<evidence type="ECO:0000256" key="2">
    <source>
        <dbReference type="ARBA" id="ARBA00022454"/>
    </source>
</evidence>
<dbReference type="STRING" id="34508.A0A4U5N411"/>
<dbReference type="InterPro" id="IPR046341">
    <property type="entry name" value="SET_dom_sf"/>
</dbReference>
<organism evidence="11 12">
    <name type="scientific">Steinernema carpocapsae</name>
    <name type="common">Entomopathogenic nematode</name>
    <dbReference type="NCBI Taxonomy" id="34508"/>
    <lineage>
        <taxon>Eukaryota</taxon>
        <taxon>Metazoa</taxon>
        <taxon>Ecdysozoa</taxon>
        <taxon>Nematoda</taxon>
        <taxon>Chromadorea</taxon>
        <taxon>Rhabditida</taxon>
        <taxon>Tylenchina</taxon>
        <taxon>Panagrolaimomorpha</taxon>
        <taxon>Strongyloidoidea</taxon>
        <taxon>Steinernematidae</taxon>
        <taxon>Steinernema</taxon>
    </lineage>
</organism>
<keyword evidence="2" id="KW-0158">Chromosome</keyword>
<evidence type="ECO:0000256" key="3">
    <source>
        <dbReference type="ARBA" id="ARBA00022603"/>
    </source>
</evidence>
<dbReference type="SUPFAM" id="SSF54160">
    <property type="entry name" value="Chromo domain-like"/>
    <property type="match status" value="1"/>
</dbReference>
<evidence type="ECO:0000256" key="5">
    <source>
        <dbReference type="ARBA" id="ARBA00022691"/>
    </source>
</evidence>